<dbReference type="Proteomes" id="UP001470230">
    <property type="component" value="Unassembled WGS sequence"/>
</dbReference>
<evidence type="ECO:0000256" key="1">
    <source>
        <dbReference type="ARBA" id="ARBA00003301"/>
    </source>
</evidence>
<proteinExistence type="predicted"/>
<organism evidence="3 4">
    <name type="scientific">Tritrichomonas musculus</name>
    <dbReference type="NCBI Taxonomy" id="1915356"/>
    <lineage>
        <taxon>Eukaryota</taxon>
        <taxon>Metamonada</taxon>
        <taxon>Parabasalia</taxon>
        <taxon>Tritrichomonadida</taxon>
        <taxon>Tritrichomonadidae</taxon>
        <taxon>Tritrichomonas</taxon>
    </lineage>
</organism>
<dbReference type="InterPro" id="IPR029044">
    <property type="entry name" value="Nucleotide-diphossugar_trans"/>
</dbReference>
<dbReference type="PANTHER" id="PTHR43685:SF11">
    <property type="entry name" value="GLYCOSYLTRANSFERASE TAGX-RELATED"/>
    <property type="match status" value="1"/>
</dbReference>
<reference evidence="3 4" key="1">
    <citation type="submission" date="2024-04" db="EMBL/GenBank/DDBJ databases">
        <title>Tritrichomonas musculus Genome.</title>
        <authorList>
            <person name="Alves-Ferreira E."/>
            <person name="Grigg M."/>
            <person name="Lorenzi H."/>
            <person name="Galac M."/>
        </authorList>
    </citation>
    <scope>NUCLEOTIDE SEQUENCE [LARGE SCALE GENOMIC DNA]</scope>
    <source>
        <strain evidence="3 4">EAF2021</strain>
    </source>
</reference>
<dbReference type="CDD" id="cd00761">
    <property type="entry name" value="Glyco_tranf_GTA_type"/>
    <property type="match status" value="1"/>
</dbReference>
<gene>
    <name evidence="3" type="ORF">M9Y10_018779</name>
</gene>
<dbReference type="EMBL" id="JAPFFF010000027">
    <property type="protein sequence ID" value="KAK8847750.1"/>
    <property type="molecule type" value="Genomic_DNA"/>
</dbReference>
<evidence type="ECO:0000313" key="3">
    <source>
        <dbReference type="EMBL" id="KAK8847750.1"/>
    </source>
</evidence>
<keyword evidence="4" id="KW-1185">Reference proteome</keyword>
<comment type="function">
    <text evidence="1">Dolichyl-phosphate beta-glucosyltransferase involved in the glycosylation of glycoproteins through the synthesis of dolichyl beta-D-glucosyl phosphate which serves as a sugar donor for transfer of three glucose residues to the Man-9-GlcNAc-2-PP-dolichol precursor to N-glycans.</text>
</comment>
<evidence type="ECO:0000313" key="4">
    <source>
        <dbReference type="Proteomes" id="UP001470230"/>
    </source>
</evidence>
<dbReference type="InterPro" id="IPR001173">
    <property type="entry name" value="Glyco_trans_2-like"/>
</dbReference>
<name>A0ABR2HHV5_9EUKA</name>
<dbReference type="SUPFAM" id="SSF53448">
    <property type="entry name" value="Nucleotide-diphospho-sugar transferases"/>
    <property type="match status" value="1"/>
</dbReference>
<accession>A0ABR2HHV5</accession>
<dbReference type="Pfam" id="PF00535">
    <property type="entry name" value="Glycos_transf_2"/>
    <property type="match status" value="1"/>
</dbReference>
<dbReference type="Gene3D" id="3.90.550.10">
    <property type="entry name" value="Spore Coat Polysaccharide Biosynthesis Protein SpsA, Chain A"/>
    <property type="match status" value="1"/>
</dbReference>
<protein>
    <recommendedName>
        <fullName evidence="2">Glycosyltransferase 2-like domain-containing protein</fullName>
    </recommendedName>
</protein>
<comment type="caution">
    <text evidence="3">The sequence shown here is derived from an EMBL/GenBank/DDBJ whole genome shotgun (WGS) entry which is preliminary data.</text>
</comment>
<dbReference type="PANTHER" id="PTHR43685">
    <property type="entry name" value="GLYCOSYLTRANSFERASE"/>
    <property type="match status" value="1"/>
</dbReference>
<evidence type="ECO:0000259" key="2">
    <source>
        <dbReference type="Pfam" id="PF00535"/>
    </source>
</evidence>
<dbReference type="InterPro" id="IPR050834">
    <property type="entry name" value="Glycosyltransf_2"/>
</dbReference>
<sequence>MINTNMHYNNEFAKLITIYQSSDLPLTIVIPIHNRLSLVNRSLSSVQQQISVKLEIRCVDDCSTEPITEFIIERMKQDRRIKLVQNFYSQGSFHSRKNGVFTAKGQYIVSVDSDDMMLPDSIHPVYNYAVTMNADVVDYVAENRVEGDRIRRSDRRFISKDWKACKENFTNKYDLRLKYINNKLSYNIWKRMVRRSLYIKALSFMSQFAFKKKLIRTEDLFSLGSIFLFTNNMYCTKFPVYVHFMFQKGSVEFGGFQIKEQNKIQSTFTSSVVKYLYLEKSHFEDGNLNDFLSNPLRRENFNKITNIDDSVHLKSCEFDIVGFHRFNISEYGCCVLEKDEGN</sequence>
<feature type="domain" description="Glycosyltransferase 2-like" evidence="2">
    <location>
        <begin position="27"/>
        <end position="196"/>
    </location>
</feature>